<feature type="transmembrane region" description="Helical" evidence="1">
    <location>
        <begin position="85"/>
        <end position="103"/>
    </location>
</feature>
<keyword evidence="1" id="KW-0812">Transmembrane</keyword>
<protein>
    <submittedName>
        <fullName evidence="2">Uncharacterized protein</fullName>
    </submittedName>
</protein>
<reference evidence="2 3" key="1">
    <citation type="journal article" date="2007" name="PLoS Genet.">
        <title>Patterns and implications of gene gain and loss in the evolution of Prochlorococcus.</title>
        <authorList>
            <person name="Kettler G.C."/>
            <person name="Martiny A.C."/>
            <person name="Huang K."/>
            <person name="Zucker J."/>
            <person name="Coleman M.L."/>
            <person name="Rodrigue S."/>
            <person name="Chen F."/>
            <person name="Lapidus A."/>
            <person name="Ferriera S."/>
            <person name="Johnson J."/>
            <person name="Steglich C."/>
            <person name="Church G.M."/>
            <person name="Richardson P."/>
            <person name="Chisholm S.W."/>
        </authorList>
    </citation>
    <scope>NUCLEOTIDE SEQUENCE [LARGE SCALE GENOMIC DNA]</scope>
    <source>
        <strain evidence="3">MIT 9211</strain>
    </source>
</reference>
<sequence>MAIHESNDEMKERFKAMTSLERKALIRAKMKAQGLQEGSGVPEESLSSYDRDEVWDLIQITSCFPEMQAKPLAIQPKTLGKKKGLIAWILIAITLTGGMVLYYRQYPSPDTRREISVNGMFAD</sequence>
<evidence type="ECO:0000313" key="2">
    <source>
        <dbReference type="EMBL" id="ABX09433.1"/>
    </source>
</evidence>
<dbReference type="eggNOG" id="ENOG5031TXI">
    <property type="taxonomic scope" value="Bacteria"/>
</dbReference>
<keyword evidence="3" id="KW-1185">Reference proteome</keyword>
<keyword evidence="1" id="KW-1133">Transmembrane helix</keyword>
<keyword evidence="1" id="KW-0472">Membrane</keyword>
<evidence type="ECO:0000256" key="1">
    <source>
        <dbReference type="SAM" id="Phobius"/>
    </source>
</evidence>
<dbReference type="Proteomes" id="UP000000788">
    <property type="component" value="Chromosome"/>
</dbReference>
<dbReference type="AlphaFoldDB" id="A9BC71"/>
<dbReference type="STRING" id="93059.P9211_15021"/>
<evidence type="ECO:0000313" key="3">
    <source>
        <dbReference type="Proteomes" id="UP000000788"/>
    </source>
</evidence>
<dbReference type="RefSeq" id="WP_012196054.1">
    <property type="nucleotide sequence ID" value="NC_009976.1"/>
</dbReference>
<organism evidence="2 3">
    <name type="scientific">Prochlorococcus marinus (strain MIT 9211)</name>
    <dbReference type="NCBI Taxonomy" id="93059"/>
    <lineage>
        <taxon>Bacteria</taxon>
        <taxon>Bacillati</taxon>
        <taxon>Cyanobacteriota</taxon>
        <taxon>Cyanophyceae</taxon>
        <taxon>Synechococcales</taxon>
        <taxon>Prochlorococcaceae</taxon>
        <taxon>Prochlorococcus</taxon>
    </lineage>
</organism>
<gene>
    <name evidence="2" type="ordered locus">P9211_15021</name>
</gene>
<accession>A9BC71</accession>
<dbReference type="KEGG" id="pmj:P9211_15021"/>
<dbReference type="HOGENOM" id="CLU_2013228_0_0_3"/>
<name>A9BC71_PROM4</name>
<dbReference type="EMBL" id="CP000878">
    <property type="protein sequence ID" value="ABX09433.1"/>
    <property type="molecule type" value="Genomic_DNA"/>
</dbReference>
<proteinExistence type="predicted"/>